<dbReference type="Pfam" id="PF04780">
    <property type="entry name" value="DUF629"/>
    <property type="match status" value="1"/>
</dbReference>
<dbReference type="PANTHER" id="PTHR34465:SF5">
    <property type="entry name" value="OS11G0598900 PROTEIN"/>
    <property type="match status" value="1"/>
</dbReference>
<evidence type="ECO:0000256" key="1">
    <source>
        <dbReference type="SAM" id="MobiDB-lite"/>
    </source>
</evidence>
<gene>
    <name evidence="3" type="ORF">EJB05_27645</name>
</gene>
<protein>
    <recommendedName>
        <fullName evidence="2">DUF629 domain-containing protein</fullName>
    </recommendedName>
</protein>
<accession>A0A5J9UPS4</accession>
<dbReference type="PANTHER" id="PTHR34465">
    <property type="entry name" value="CARBOXYL-TERMINAL HYDROLASE-LIKE PROTEIN, PUTATIVE (DUF627 AND DUF629)-RELATED"/>
    <property type="match status" value="1"/>
</dbReference>
<dbReference type="EMBL" id="RWGY01000013">
    <property type="protein sequence ID" value="TVU25160.1"/>
    <property type="molecule type" value="Genomic_DNA"/>
</dbReference>
<feature type="compositionally biased region" description="Basic residues" evidence="1">
    <location>
        <begin position="484"/>
        <end position="504"/>
    </location>
</feature>
<comment type="caution">
    <text evidence="3">The sequence shown here is derived from an EMBL/GenBank/DDBJ whole genome shotgun (WGS) entry which is preliminary data.</text>
</comment>
<dbReference type="OrthoDB" id="687976at2759"/>
<keyword evidence="4" id="KW-1185">Reference proteome</keyword>
<feature type="domain" description="DUF629" evidence="2">
    <location>
        <begin position="104"/>
        <end position="198"/>
    </location>
</feature>
<proteinExistence type="predicted"/>
<dbReference type="InterPro" id="IPR006865">
    <property type="entry name" value="DUF629"/>
</dbReference>
<feature type="region of interest" description="Disordered" evidence="1">
    <location>
        <begin position="333"/>
        <end position="359"/>
    </location>
</feature>
<name>A0A5J9UPS4_9POAL</name>
<feature type="region of interest" description="Disordered" evidence="1">
    <location>
        <begin position="374"/>
        <end position="415"/>
    </location>
</feature>
<evidence type="ECO:0000259" key="2">
    <source>
        <dbReference type="Pfam" id="PF04780"/>
    </source>
</evidence>
<dbReference type="Gramene" id="TVU25160">
    <property type="protein sequence ID" value="TVU25160"/>
    <property type="gene ID" value="EJB05_27645"/>
</dbReference>
<evidence type="ECO:0000313" key="4">
    <source>
        <dbReference type="Proteomes" id="UP000324897"/>
    </source>
</evidence>
<evidence type="ECO:0000313" key="3">
    <source>
        <dbReference type="EMBL" id="TVU25160.1"/>
    </source>
</evidence>
<reference evidence="3 4" key="1">
    <citation type="journal article" date="2019" name="Sci. Rep.">
        <title>A high-quality genome of Eragrostis curvula grass provides insights into Poaceae evolution and supports new strategies to enhance forage quality.</title>
        <authorList>
            <person name="Carballo J."/>
            <person name="Santos B.A.C.M."/>
            <person name="Zappacosta D."/>
            <person name="Garbus I."/>
            <person name="Selva J.P."/>
            <person name="Gallo C.A."/>
            <person name="Diaz A."/>
            <person name="Albertini E."/>
            <person name="Caccamo M."/>
            <person name="Echenique V."/>
        </authorList>
    </citation>
    <scope>NUCLEOTIDE SEQUENCE [LARGE SCALE GENOMIC DNA]</scope>
    <source>
        <strain evidence="4">cv. Victoria</strain>
        <tissue evidence="3">Leaf</tissue>
    </source>
</reference>
<sequence>MDPEFVCGLDAAIDRSAFLRRTLTSAERAAQAFPKSAVIASFHARLLFVLGEYDAAERECRRALVMKEPDDPQHDCIPPGSISGENRGARLMSLACEFHELPSDYWNSMSSERQQDFLFVRLDVLQREYNKVDQLRAFTVSDVQSFVKEKGSWRYWVCPICVGNKKFLDTGLLLSHMCSKHPRAVLPRLQSVLDPNLTEKALEGDDSMDGLSFSQDSDQKDVITFDKRSDLFKWLFYAPSSGVGPKPFAEIRETKRHQGNMHLESIKERMKTLPADKSASEKELKKCMTEDQKAAAKFISSADIDAVFTKEEASIFTKEDDTDESLNIIESHEESEVHAADESSETTGNDPELSGPPVNITASVDDLDTRVKNLQIDPNSDGSITTSEASSRVVQFPSLPHPEGAGPLDARSSRTSNRLDHAHLVWPLFRSPARTSVVRGGRFTLRSPAAPRAPPGRGQAPGEPSHGGGAELARAFRLAGPSSRRARRQLRSHARRQLRSRHTLRPCLQPLRARPGRCGFRAGTRRGPSGHGDGSGQAPMARLGEVDGVTAAQ</sequence>
<feature type="compositionally biased region" description="Low complexity" evidence="1">
    <location>
        <begin position="446"/>
        <end position="464"/>
    </location>
</feature>
<feature type="region of interest" description="Disordered" evidence="1">
    <location>
        <begin position="445"/>
        <end position="553"/>
    </location>
</feature>
<dbReference type="AlphaFoldDB" id="A0A5J9UPS4"/>
<feature type="compositionally biased region" description="Polar residues" evidence="1">
    <location>
        <begin position="376"/>
        <end position="393"/>
    </location>
</feature>
<dbReference type="Proteomes" id="UP000324897">
    <property type="component" value="Chromosome 2"/>
</dbReference>
<organism evidence="3 4">
    <name type="scientific">Eragrostis curvula</name>
    <name type="common">weeping love grass</name>
    <dbReference type="NCBI Taxonomy" id="38414"/>
    <lineage>
        <taxon>Eukaryota</taxon>
        <taxon>Viridiplantae</taxon>
        <taxon>Streptophyta</taxon>
        <taxon>Embryophyta</taxon>
        <taxon>Tracheophyta</taxon>
        <taxon>Spermatophyta</taxon>
        <taxon>Magnoliopsida</taxon>
        <taxon>Liliopsida</taxon>
        <taxon>Poales</taxon>
        <taxon>Poaceae</taxon>
        <taxon>PACMAD clade</taxon>
        <taxon>Chloridoideae</taxon>
        <taxon>Eragrostideae</taxon>
        <taxon>Eragrostidinae</taxon>
        <taxon>Eragrostis</taxon>
    </lineage>
</organism>